<dbReference type="Pfam" id="PF21806">
    <property type="entry name" value="DUF6879"/>
    <property type="match status" value="1"/>
</dbReference>
<accession>A0A6B3BTC6</accession>
<sequence>MPDTPLPSISRLAELRASGTPLSRTDYLINFREEYPRCTQVDKLEVRQTFREPGYAPWEAAQAGDWAKASHLAEAERPALARQYEEATARGCRLRRVRLVELPPSDYVLWEMSILRLRAELGEEIGVITSAGITADDRPGSDRRSSLQHPPPSEYAGTGRPRDNRSVRAAVHARR</sequence>
<proteinExistence type="predicted"/>
<feature type="region of interest" description="Disordered" evidence="1">
    <location>
        <begin position="132"/>
        <end position="175"/>
    </location>
</feature>
<gene>
    <name evidence="3" type="ORF">G3I71_17635</name>
</gene>
<reference evidence="3" key="1">
    <citation type="submission" date="2020-01" db="EMBL/GenBank/DDBJ databases">
        <title>Insect and environment-associated Actinomycetes.</title>
        <authorList>
            <person name="Currrie C."/>
            <person name="Chevrette M."/>
            <person name="Carlson C."/>
            <person name="Stubbendieck R."/>
            <person name="Wendt-Pienkowski E."/>
        </authorList>
    </citation>
    <scope>NUCLEOTIDE SEQUENCE</scope>
    <source>
        <strain evidence="3">SID12501</strain>
    </source>
</reference>
<organism evidence="3">
    <name type="scientific">Streptomyces sp. SID12501</name>
    <dbReference type="NCBI Taxonomy" id="2706042"/>
    <lineage>
        <taxon>Bacteria</taxon>
        <taxon>Bacillati</taxon>
        <taxon>Actinomycetota</taxon>
        <taxon>Actinomycetes</taxon>
        <taxon>Kitasatosporales</taxon>
        <taxon>Streptomycetaceae</taxon>
        <taxon>Streptomyces</taxon>
    </lineage>
</organism>
<evidence type="ECO:0000259" key="2">
    <source>
        <dbReference type="Pfam" id="PF21806"/>
    </source>
</evidence>
<evidence type="ECO:0000313" key="3">
    <source>
        <dbReference type="EMBL" id="NEC87611.1"/>
    </source>
</evidence>
<dbReference type="RefSeq" id="WP_164315735.1">
    <property type="nucleotide sequence ID" value="NZ_JAAGLU010000013.1"/>
</dbReference>
<protein>
    <recommendedName>
        <fullName evidence="2">DUF6879 domain-containing protein</fullName>
    </recommendedName>
</protein>
<comment type="caution">
    <text evidence="3">The sequence shown here is derived from an EMBL/GenBank/DDBJ whole genome shotgun (WGS) entry which is preliminary data.</text>
</comment>
<evidence type="ECO:0000256" key="1">
    <source>
        <dbReference type="SAM" id="MobiDB-lite"/>
    </source>
</evidence>
<name>A0A6B3BTC6_9ACTN</name>
<dbReference type="AlphaFoldDB" id="A0A6B3BTC6"/>
<dbReference type="InterPro" id="IPR049244">
    <property type="entry name" value="DUF6879"/>
</dbReference>
<feature type="compositionally biased region" description="Basic and acidic residues" evidence="1">
    <location>
        <begin position="135"/>
        <end position="145"/>
    </location>
</feature>
<dbReference type="EMBL" id="JAAGLU010000013">
    <property type="protein sequence ID" value="NEC87611.1"/>
    <property type="molecule type" value="Genomic_DNA"/>
</dbReference>
<feature type="domain" description="DUF6879" evidence="2">
    <location>
        <begin position="40"/>
        <end position="142"/>
    </location>
</feature>